<sequence>MTVLALTSVPRPTRPTLLTRPPRRPRSARCGVAPVPPTPWRARVRRIRRILSEETGAATAEYAVVIMAAVGFAGLLVVILKGDAVRGMLTDLVQSALAAGG</sequence>
<protein>
    <submittedName>
        <fullName evidence="3">Uncharacterized protein DUF4244</fullName>
    </submittedName>
</protein>
<dbReference type="EMBL" id="VFPN01000002">
    <property type="protein sequence ID" value="TQM63574.1"/>
    <property type="molecule type" value="Genomic_DNA"/>
</dbReference>
<gene>
    <name evidence="3" type="ORF">FB466_1841</name>
</gene>
<reference evidence="3 4" key="1">
    <citation type="submission" date="2019-06" db="EMBL/GenBank/DDBJ databases">
        <title>Sequencing the genomes of 1000 actinobacteria strains.</title>
        <authorList>
            <person name="Klenk H.-P."/>
        </authorList>
    </citation>
    <scope>NUCLEOTIDE SEQUENCE [LARGE SCALE GENOMIC DNA]</scope>
    <source>
        <strain evidence="3 4">DSM 18031</strain>
    </source>
</reference>
<proteinExistence type="predicted"/>
<name>A0A543HZ07_9MICO</name>
<feature type="region of interest" description="Disordered" evidence="1">
    <location>
        <begin position="1"/>
        <end position="34"/>
    </location>
</feature>
<feature type="compositionally biased region" description="Low complexity" evidence="1">
    <location>
        <begin position="10"/>
        <end position="20"/>
    </location>
</feature>
<dbReference type="InterPro" id="IPR025338">
    <property type="entry name" value="DUF4244"/>
</dbReference>
<dbReference type="OrthoDB" id="4808029at2"/>
<keyword evidence="4" id="KW-1185">Reference proteome</keyword>
<evidence type="ECO:0000256" key="1">
    <source>
        <dbReference type="SAM" id="MobiDB-lite"/>
    </source>
</evidence>
<keyword evidence="2" id="KW-1133">Transmembrane helix</keyword>
<organism evidence="3 4">
    <name type="scientific">Klugiella xanthotipulae</name>
    <dbReference type="NCBI Taxonomy" id="244735"/>
    <lineage>
        <taxon>Bacteria</taxon>
        <taxon>Bacillati</taxon>
        <taxon>Actinomycetota</taxon>
        <taxon>Actinomycetes</taxon>
        <taxon>Micrococcales</taxon>
        <taxon>Microbacteriaceae</taxon>
        <taxon>Klugiella</taxon>
    </lineage>
</organism>
<accession>A0A543HZ07</accession>
<dbReference type="Pfam" id="PF14029">
    <property type="entry name" value="DUF4244"/>
    <property type="match status" value="1"/>
</dbReference>
<evidence type="ECO:0000256" key="2">
    <source>
        <dbReference type="SAM" id="Phobius"/>
    </source>
</evidence>
<keyword evidence="2" id="KW-0472">Membrane</keyword>
<feature type="transmembrane region" description="Helical" evidence="2">
    <location>
        <begin position="62"/>
        <end position="80"/>
    </location>
</feature>
<keyword evidence="2" id="KW-0812">Transmembrane</keyword>
<evidence type="ECO:0000313" key="4">
    <source>
        <dbReference type="Proteomes" id="UP000318331"/>
    </source>
</evidence>
<comment type="caution">
    <text evidence="3">The sequence shown here is derived from an EMBL/GenBank/DDBJ whole genome shotgun (WGS) entry which is preliminary data.</text>
</comment>
<evidence type="ECO:0000313" key="3">
    <source>
        <dbReference type="EMBL" id="TQM63574.1"/>
    </source>
</evidence>
<dbReference type="Proteomes" id="UP000318331">
    <property type="component" value="Unassembled WGS sequence"/>
</dbReference>
<dbReference type="AlphaFoldDB" id="A0A543HZ07"/>